<dbReference type="AlphaFoldDB" id="A0A381ZTW1"/>
<reference evidence="1" key="1">
    <citation type="submission" date="2018-05" db="EMBL/GenBank/DDBJ databases">
        <authorList>
            <person name="Lanie J.A."/>
            <person name="Ng W.-L."/>
            <person name="Kazmierczak K.M."/>
            <person name="Andrzejewski T.M."/>
            <person name="Davidsen T.M."/>
            <person name="Wayne K.J."/>
            <person name="Tettelin H."/>
            <person name="Glass J.I."/>
            <person name="Rusch D."/>
            <person name="Podicherti R."/>
            <person name="Tsui H.-C.T."/>
            <person name="Winkler M.E."/>
        </authorList>
    </citation>
    <scope>NUCLEOTIDE SEQUENCE</scope>
</reference>
<protein>
    <submittedName>
        <fullName evidence="1">Uncharacterized protein</fullName>
    </submittedName>
</protein>
<gene>
    <name evidence="1" type="ORF">METZ01_LOCUS145225</name>
</gene>
<name>A0A381ZTW1_9ZZZZ</name>
<dbReference type="EMBL" id="UINC01022537">
    <property type="protein sequence ID" value="SVA92371.1"/>
    <property type="molecule type" value="Genomic_DNA"/>
</dbReference>
<evidence type="ECO:0000313" key="1">
    <source>
        <dbReference type="EMBL" id="SVA92371.1"/>
    </source>
</evidence>
<accession>A0A381ZTW1</accession>
<dbReference type="Pfam" id="PF14236">
    <property type="entry name" value="DruA"/>
    <property type="match status" value="1"/>
</dbReference>
<sequence length="355" mass="41636">MGVAEYTLYQKYQEIHFKYPSQKVSTLFGEETNFVNEDHLKLITETKNNIWFPNSYDDYEKLQPELIYTDSEKDRQAAGSLTERWNCLRTMTHSQKNSSNIGRNLHYIVRDKDTGKYLGVICITGDFIDLTPRDEYIGWERIYKTNSGKLNNSAIGSSILPTQPLGFNYTGGKLMALLCTADEIQKQWEENYGDKLVGMTTTSLYGKTKIGGLSQYDRLKHWKKMGYSKGSLSFEMTKDTERAMLDYAEEHFNERYFLLYVAKRESGQTLKRDHRNRMRQFMYSRLKIPKELQKSAHQRGIYYSTFYENSREFLRGEIEQDQLVRNSNDGSVETLTQLWKEKYAAKRINNLMNSD</sequence>
<organism evidence="1">
    <name type="scientific">marine metagenome</name>
    <dbReference type="NCBI Taxonomy" id="408172"/>
    <lineage>
        <taxon>unclassified sequences</taxon>
        <taxon>metagenomes</taxon>
        <taxon>ecological metagenomes</taxon>
    </lineage>
</organism>
<feature type="non-terminal residue" evidence="1">
    <location>
        <position position="355"/>
    </location>
</feature>
<feature type="non-terminal residue" evidence="1">
    <location>
        <position position="1"/>
    </location>
</feature>
<dbReference type="InterPro" id="IPR025639">
    <property type="entry name" value="DruA"/>
</dbReference>
<proteinExistence type="predicted"/>